<comment type="caution">
    <text evidence="1">The sequence shown here is derived from an EMBL/GenBank/DDBJ whole genome shotgun (WGS) entry which is preliminary data.</text>
</comment>
<proteinExistence type="predicted"/>
<keyword evidence="2" id="KW-1185">Reference proteome</keyword>
<evidence type="ECO:0000313" key="2">
    <source>
        <dbReference type="Proteomes" id="UP000004259"/>
    </source>
</evidence>
<sequence>MTKTSQHSALTATKSTVYASAECRNKYVVYCNIVMTVTASAFLE</sequence>
<dbReference type="EMBL" id="ADKM02000091">
    <property type="protein sequence ID" value="EGC02665.1"/>
    <property type="molecule type" value="Genomic_DNA"/>
</dbReference>
<gene>
    <name evidence="1" type="ORF">CUS_7178</name>
</gene>
<organism evidence="1 2">
    <name type="scientific">Ruminococcus albus 8</name>
    <dbReference type="NCBI Taxonomy" id="246199"/>
    <lineage>
        <taxon>Bacteria</taxon>
        <taxon>Bacillati</taxon>
        <taxon>Bacillota</taxon>
        <taxon>Clostridia</taxon>
        <taxon>Eubacteriales</taxon>
        <taxon>Oscillospiraceae</taxon>
        <taxon>Ruminococcus</taxon>
    </lineage>
</organism>
<accession>E9SDI2</accession>
<protein>
    <submittedName>
        <fullName evidence="1">Uncharacterized protein</fullName>
    </submittedName>
</protein>
<dbReference type="Proteomes" id="UP000004259">
    <property type="component" value="Unassembled WGS sequence"/>
</dbReference>
<dbReference type="AlphaFoldDB" id="E9SDI2"/>
<reference evidence="1 2" key="1">
    <citation type="submission" date="2011-02" db="EMBL/GenBank/DDBJ databases">
        <authorList>
            <person name="Nelson K.E."/>
            <person name="Sutton G."/>
            <person name="Torralba M."/>
            <person name="Durkin S."/>
            <person name="Harkins D."/>
            <person name="Montgomery R."/>
            <person name="Ziemer C."/>
            <person name="Klaassens E."/>
            <person name="Ocuiv P."/>
            <person name="Morrison M."/>
        </authorList>
    </citation>
    <scope>NUCLEOTIDE SEQUENCE [LARGE SCALE GENOMIC DNA]</scope>
    <source>
        <strain evidence="1 2">8</strain>
    </source>
</reference>
<dbReference type="STRING" id="246199.CUS_7178"/>
<name>E9SDI2_RUMAL</name>
<evidence type="ECO:0000313" key="1">
    <source>
        <dbReference type="EMBL" id="EGC02665.1"/>
    </source>
</evidence>